<gene>
    <name evidence="9" type="ORF">BWK73_11220</name>
</gene>
<feature type="domain" description="SD-repeat containing protein B" evidence="7">
    <location>
        <begin position="4572"/>
        <end position="4679"/>
    </location>
</feature>
<evidence type="ECO:0000256" key="3">
    <source>
        <dbReference type="ARBA" id="ARBA00022729"/>
    </source>
</evidence>
<feature type="domain" description="SD-repeat containing protein B" evidence="7">
    <location>
        <begin position="4225"/>
        <end position="4340"/>
    </location>
</feature>
<feature type="domain" description="SD-repeat containing protein B" evidence="7">
    <location>
        <begin position="1938"/>
        <end position="2054"/>
    </location>
</feature>
<dbReference type="Pfam" id="PF18203">
    <property type="entry name" value="IPTL-CTERM"/>
    <property type="match status" value="1"/>
</dbReference>
<feature type="domain" description="SD-repeat containing protein B" evidence="7">
    <location>
        <begin position="1257"/>
        <end position="1367"/>
    </location>
</feature>
<feature type="domain" description="SD-repeat containing protein B" evidence="7">
    <location>
        <begin position="3771"/>
        <end position="3888"/>
    </location>
</feature>
<feature type="domain" description="SD-repeat containing protein B" evidence="7">
    <location>
        <begin position="3660"/>
        <end position="3768"/>
    </location>
</feature>
<feature type="domain" description="SD-repeat containing protein B" evidence="7">
    <location>
        <begin position="3086"/>
        <end position="3173"/>
    </location>
</feature>
<evidence type="ECO:0000256" key="6">
    <source>
        <dbReference type="SAM" id="SignalP"/>
    </source>
</evidence>
<feature type="domain" description="SD-repeat containing protein B" evidence="7">
    <location>
        <begin position="1592"/>
        <end position="1706"/>
    </location>
</feature>
<keyword evidence="5" id="KW-0472">Membrane</keyword>
<feature type="domain" description="SD-repeat containing protein B" evidence="7">
    <location>
        <begin position="5376"/>
        <end position="5485"/>
    </location>
</feature>
<feature type="region of interest" description="Disordered" evidence="4">
    <location>
        <begin position="2700"/>
        <end position="2723"/>
    </location>
</feature>
<feature type="region of interest" description="Disordered" evidence="4">
    <location>
        <begin position="6220"/>
        <end position="6256"/>
    </location>
</feature>
<feature type="domain" description="SD-repeat containing protein B" evidence="7">
    <location>
        <begin position="5260"/>
        <end position="5372"/>
    </location>
</feature>
<dbReference type="NCBIfam" id="TIGR04174">
    <property type="entry name" value="IPTL_CTERM"/>
    <property type="match status" value="1"/>
</dbReference>
<feature type="domain" description="IPTL-CTERM protein sorting" evidence="8">
    <location>
        <begin position="6262"/>
        <end position="6289"/>
    </location>
</feature>
<feature type="domain" description="SD-repeat containing protein B" evidence="7">
    <location>
        <begin position="2390"/>
        <end position="2503"/>
    </location>
</feature>
<keyword evidence="3 6" id="KW-0732">Signal</keyword>
<feature type="domain" description="SD-repeat containing protein B" evidence="7">
    <location>
        <begin position="4795"/>
        <end position="4876"/>
    </location>
</feature>
<feature type="domain" description="SD-repeat containing protein B" evidence="7">
    <location>
        <begin position="4458"/>
        <end position="4567"/>
    </location>
</feature>
<keyword evidence="5" id="KW-1133">Transmembrane helix</keyword>
<feature type="compositionally biased region" description="Basic and acidic residues" evidence="4">
    <location>
        <begin position="1786"/>
        <end position="1797"/>
    </location>
</feature>
<feature type="domain" description="SD-repeat containing protein B" evidence="7">
    <location>
        <begin position="1475"/>
        <end position="1588"/>
    </location>
</feature>
<feature type="domain" description="SD-repeat containing protein B" evidence="7">
    <location>
        <begin position="4121"/>
        <end position="4197"/>
    </location>
</feature>
<evidence type="ECO:0000313" key="9">
    <source>
        <dbReference type="EMBL" id="OQX13813.1"/>
    </source>
</evidence>
<feature type="domain" description="SD-repeat containing protein B" evidence="7">
    <location>
        <begin position="4345"/>
        <end position="4453"/>
    </location>
</feature>
<feature type="domain" description="SD-repeat containing protein B" evidence="7">
    <location>
        <begin position="3895"/>
        <end position="3988"/>
    </location>
</feature>
<feature type="domain" description="SD-repeat containing protein B" evidence="7">
    <location>
        <begin position="5018"/>
        <end position="5129"/>
    </location>
</feature>
<feature type="domain" description="SD-repeat containing protein B" evidence="7">
    <location>
        <begin position="2741"/>
        <end position="2849"/>
    </location>
</feature>
<feature type="domain" description="SD-repeat containing protein B" evidence="7">
    <location>
        <begin position="2285"/>
        <end position="2378"/>
    </location>
</feature>
<feature type="domain" description="SD-repeat containing protein B" evidence="7">
    <location>
        <begin position="1712"/>
        <end position="1823"/>
    </location>
</feature>
<accession>A0A1Y1QUT4</accession>
<dbReference type="SUPFAM" id="SSF117074">
    <property type="entry name" value="Hypothetical protein PA1324"/>
    <property type="match status" value="42"/>
</dbReference>
<feature type="domain" description="SD-repeat containing protein B" evidence="7">
    <location>
        <begin position="1089"/>
        <end position="1157"/>
    </location>
</feature>
<keyword evidence="5" id="KW-0812">Transmembrane</keyword>
<feature type="domain" description="SD-repeat containing protein B" evidence="7">
    <location>
        <begin position="5721"/>
        <end position="5804"/>
    </location>
</feature>
<dbReference type="InterPro" id="IPR013783">
    <property type="entry name" value="Ig-like_fold"/>
</dbReference>
<dbReference type="PANTHER" id="PTHR23303:SF15">
    <property type="entry name" value="COLOSSIN-A"/>
    <property type="match status" value="1"/>
</dbReference>
<feature type="domain" description="SD-repeat containing protein B" evidence="7">
    <location>
        <begin position="2060"/>
        <end position="2137"/>
    </location>
</feature>
<evidence type="ECO:0000313" key="10">
    <source>
        <dbReference type="Proteomes" id="UP000192491"/>
    </source>
</evidence>
<dbReference type="InterPro" id="IPR051417">
    <property type="entry name" value="SDr/BOS_complex"/>
</dbReference>
<feature type="domain" description="SD-repeat containing protein B" evidence="7">
    <location>
        <begin position="2507"/>
        <end position="2620"/>
    </location>
</feature>
<dbReference type="InterPro" id="IPR026442">
    <property type="entry name" value="IPTL_CTERM"/>
</dbReference>
<dbReference type="GO" id="GO:0005576">
    <property type="term" value="C:extracellular region"/>
    <property type="evidence" value="ECO:0007669"/>
    <property type="project" value="UniProtKB-SubCell"/>
</dbReference>
<feature type="transmembrane region" description="Helical" evidence="5">
    <location>
        <begin position="6267"/>
        <end position="6286"/>
    </location>
</feature>
<feature type="chain" id="PRO_5012101328" evidence="6">
    <location>
        <begin position="20"/>
        <end position="6293"/>
    </location>
</feature>
<feature type="domain" description="SD-repeat containing protein B" evidence="7">
    <location>
        <begin position="2624"/>
        <end position="2737"/>
    </location>
</feature>
<evidence type="ECO:0000256" key="5">
    <source>
        <dbReference type="SAM" id="Phobius"/>
    </source>
</evidence>
<evidence type="ECO:0000256" key="1">
    <source>
        <dbReference type="ARBA" id="ARBA00004613"/>
    </source>
</evidence>
<evidence type="ECO:0000256" key="4">
    <source>
        <dbReference type="SAM" id="MobiDB-lite"/>
    </source>
</evidence>
<dbReference type="Proteomes" id="UP000192491">
    <property type="component" value="Unassembled WGS sequence"/>
</dbReference>
<protein>
    <submittedName>
        <fullName evidence="9">Uncharacterized protein</fullName>
    </submittedName>
</protein>
<feature type="domain" description="SD-repeat containing protein B" evidence="7">
    <location>
        <begin position="1372"/>
        <end position="1441"/>
    </location>
</feature>
<comment type="caution">
    <text evidence="9">The sequence shown here is derived from an EMBL/GenBank/DDBJ whole genome shotgun (WGS) entry which is preliminary data.</text>
</comment>
<feature type="domain" description="SD-repeat containing protein B" evidence="7">
    <location>
        <begin position="1827"/>
        <end position="1935"/>
    </location>
</feature>
<dbReference type="Gene3D" id="2.60.40.10">
    <property type="entry name" value="Immunoglobulins"/>
    <property type="match status" value="42"/>
</dbReference>
<name>A0A1Y1QUT4_9GAMM</name>
<feature type="domain" description="SD-repeat containing protein B" evidence="7">
    <location>
        <begin position="4686"/>
        <end position="4766"/>
    </location>
</feature>
<feature type="domain" description="SD-repeat containing protein B" evidence="7">
    <location>
        <begin position="3428"/>
        <end position="3540"/>
    </location>
</feature>
<feature type="domain" description="SD-repeat containing protein B" evidence="7">
    <location>
        <begin position="3199"/>
        <end position="3293"/>
    </location>
</feature>
<feature type="domain" description="SD-repeat containing protein B" evidence="7">
    <location>
        <begin position="2172"/>
        <end position="2259"/>
    </location>
</feature>
<dbReference type="PANTHER" id="PTHR23303">
    <property type="entry name" value="CARBOXYPEPTIDASE REGULATORY REGION-CONTAINING"/>
    <property type="match status" value="1"/>
</dbReference>
<dbReference type="EMBL" id="MTEJ01000040">
    <property type="protein sequence ID" value="OQX13813.1"/>
    <property type="molecule type" value="Genomic_DNA"/>
</dbReference>
<comment type="subcellular location">
    <subcellularLocation>
        <location evidence="1">Secreted</location>
    </subcellularLocation>
</comment>
<sequence length="6293" mass="651561">MRILWLCLILLLLPALANAAPSVTIGRFGPGTIDGTAPFKVLGACADDADQDIDGEDCGESNGVVRTQDSVSHIWSITADGYVPGAPNLKNVVLEQIIKPSTNAVVQFDSLPVACTPKAGGGSKPASGIVDNGNGSWKLTCNLGEFSEGQQKSLTINVKISGKSWNGSDYISSQRVYSVADDGVTENAAGASYADVGPIKISAQPAYDLVHSINTTHGFYNADTGVRAVKDLNGDGVINTADNEAGYYTYSLIRLAAARKTGIEAVTQPIEFKDTFKATALAENGADFPLEFYVTECRDNPSQWGGEVFGSKSYYSSFDNYSYKYHALNSGTCQLVRDTPADPTSVAFTATLNNVDLSGTHYPALGFGGVDYSAGPYYAADYRVQFFIPFRSIDMTDGVMNDQGSVYLSSVLSGFDPQSMSGVSNYGTDVEPGYDGAQMNGLRGNNRLGPTQYLLTVAGSFDKRNVKNVDNSVTNYIHTSPSSYHGGDGEMEPEQAYAGFVYFLNNGTKALQNPVACDVFDNTVQRLTDRSDTGGTATPGTYAYVGTYAPNGFDYRNYVVEYAHIDLTGDDPIDRNHDGTTDYDITTGRYRGDWSKARAARCDDAAPTGGWFTDPSQVPGGIDNVNAARARLSDTAKAAGIAFDPGHQIRFAVPLKIRDKFYSGSYAGQTIPVGTVAANFGGVRSDNWASGWTARNYDAAPETGHTDGDRVTISRIKITLDSESLEPVAIQGNTANTLAGSQIVWKVNTAVQSTLAKPSAAENLQIIDELPPQASYNGSCTAAQAGGTPPSLVEYNKDRYGNAKPGYTRLLWNFGNVTANTIIPPRIFCTDTDPLAPHGTSVVNYAEIRADNVITALSARSDTHSIRLEQTGSIQVAKKVDMPLDDLNDDQVHTLSWANFAPAFKINKPTIIDVLPFMSGGGDGADAKSARAPASNFHGKLVLTAAPTITWLDGSSPVGTDPFPTLGDWFYSSDAPETINYNPDDNATEATTKWCLESAFGTSGCPANFAAVTALKFVSHYDLEKDGNPRKGMTAQFTLQAGDTTDPNSANANKPGDIYTNRFAFDTTSIDPPQFLRSNNVSVQVAAYSIGDFIFADNNQNGMYDAGVDAPAPDGVTVDLYNSADKKIATTTTGVVGAGRFLFQPLSSGSYYVKIPASQFQTGGKLFGWKTGLLSEDAKEADDKNEAVDQHGYSVSGVTSSGVRTGLIELSANPPPPGGAPTGNEPTGDNAQPIADPTGDDFSNLTLDIALIPPPSSLGDTVWNDVNQNGIQDVGEQGLSNVLVKLLNKSGVELKNVRTDGAGKYVFTELAGGEYFVEVVKPTGYFGSPKDQLADDLADSDVDAATGRTALITLGVGVNLVDVDAGLYKAAGIGDRVWLDSNADGKQDPTETTNLANVTVALKSGTDAVLATTTTDANGNYLFSGLKPGFYKVDIDTTDTDLVGYSLTSNNDPHSVTLAEGQAYVDADFGFINYASVGDLVWEDLNGNGLQDAGEPGVAGVVVRLLDKTGATVVKTTTTDANGLYLFSSVLPGEYLVEFAKPAAYKGFVTADQGADNAKDSDVNVSTGRTSSFVLAGATNLRDIDAGLYKAANLGDTLWFDADADGVQDVNEVGVSGVRVTLTGTRGDGVALTAVDTNTDATGKYAFTDLYPGNYSVKFNIAANMKFTLQDQAGDDAADSDVVPATGLVSATLISGASNTTLDAGVLPATVSGRVWSDNNTHNSIDDDGVENGVVGVTVNLMDAATGKVVATTTSGVNGAYSFTGVLPGNYQVQVLQPANMEFVLKDEGGNDTKDSDVDPANGTSHSFPVVSGDAIVDVDAGIKPGSLGDRVWLDLNGNNLQDSGEPGVPNVVVNLLDGTNAVVATQTTDATGFYNFAALLPGNYTVQFVPPAGMTLVGANQGKDDTLDSDPAGDGKIAVTVVSGVGNQTVDAGIVPAKLGDYVWLDSNGDGKQDAGEPPVVGMTVKLLDKLGAPVLDAGGNAMTATTDAAGKYQFSVLPGEYSVKFVLPANAAFTQKNQGAADKDSDADITTGVTAVVTVASGADNPTLDAGLATARISGAVIKDANANGVKDAGEVGIAGVTVTLSGVDALGHSVNATATTDANGAYNFAVLPGTYTLKETNPVDYLSSGSVAGTAIGAAVVSVDELTTPVPGGGVSANNDFLDYHIGSIAGQVRHDADYDASLTDTDEGIAGVTITLFTDPNNDGNPADGVSVATVTTNATGNYLFSAVKPGSYVIVETDLDKWESTADIQSANDNRIALALASGQDSIGNDYLDAKRKGSLSGVVWTDANSNGARDAGETALANVTVLVLDSAGNTVATLTTLANGSYRADNLPPGTYSVKVTTATLPAGVLQTADPDALKDHQTSAAVNAGAETSGLDFGYVGSASVGDRVWEDLNGNGEQDANENGVAGVTVRLLNSAGDTVIKTTTTDVNGEYLFTHLAPGDYQIEFAKPETFSGFVTAKQGGDTAKDSDADLLTGRTAVFTLAGGAAPRDVDAGLYKAANLGDTLWFDADGDGKQDVNEAGMAATTVTLTGTRGDGTAITATDVTTDAAGNYRFSNLYPGIYSVKFNLPAGMGFTLQDQGADDSLDSDVAAAGTVSATLKSGESNLTLDAGVRPASISGRVWSDNNTPNSIDDDGAENGVVGVTVNLLDATSGKVIATTTSGADGVYTFTGVVPGNYSVQVLQPANMEFVLKDEGGNDTKDSDVDPANGTSHSFPVASGDAIVDVDAGIKSGSLGDRVWLDLNGNNLQDSGEPGVPNVTVKLLDGTNKVVDTKTTDASGFYNFAAVLPGNYTVQFETPAGMTLVGANQGTDDTLDSDPSGDGKVAVTVVSGVGNQTVDAGVVPAKLGDYVWLDTNGDGKQDAGEPPVAGITVALLDKAGAPVLDVAGNAVTTLTDAAGKYQFVVLPGEYSVKFTLPTGAAFTQAAQGTAEQDSNADTTTGSTASVTLASGASDQTLDAGLAPARISGTVLKDLNANGVKDSGETGIAGVTITLTGVDALGQPVTATATTDANGVYSFAVLPGTYTLKETTPVDYLSSGSLAGSATGAAIVNEDELTTPAVGGATSEHNDFLDYRVGSIAGQVRNDSDYDGSFADADAGIAGVTITLFTDPDGNGDPADGVNVGTATTNSAGSYVFNAVKPGNYVVVETDLEQWASTADIQGGNDNRIPLALASAQTSTGNDFLDAQQKGSLSGVVWTDAKPDGVREPTETGLANIKVLVLDADGKIVATLQTTPDGAYKAEGLPPGKYSVKVDATTLPAGVLQTADPDALKDHQTATTVTAGAETSGLDFGYVGAAALGDKVWDDLNANGLQDAGEPGVAGVTVHLLDASGMNILKTTTTTSAGLYRFEQLLPGDYRVEFKKPETYAGFVAADVAPDEAADSDAVDIQAVAGAVNGRTAVITLAGGANLLDVDAGLYKYASIGDVVWFDSNGDGIQQASETGVSGVTVTLGGKLGNGNDVPPQAAQTDANGKYQFSNLYPGAYDVVFTLPTGMAFTTQDQGTDLIDSDVAADGKASVTLKSGESNQSIDAGVQPATVTGRVWTDSNTANGVEDAPETGVIGVSVSLINTATQAVVATTTTGADGVYTFTGVLPGSYQVQVQEPANMGFVEQDKGGDDVKDSDVGVEDGKSHTFNVASGATVSDVDAGIAAGALGDRVWLDLNGNNLQDSGEPGVANVVVNLLDSKGATVATQTTDANGFYNFAAVQPGDYSVKFVPPTGMTFVTAKQGSDTTLDSDPAADGEVKVTVISGVGNQTVDAGIVPAKLGDYVWLDLNGDGTQGAGEPAVAGVTVNLLDKESKPVKDAGGNPLTALTDATGKYQFTVLPGEYRVEFVLPDLAAFTKLQQGANPAADSDADLSTGITAAVTVVSGDNHQDLDAGLPPAVVSGYVIEDTNADGNLDAAETALKNVTVTLTGTDVFGTPVTATTTTNDNGEYSFTVPAGNYTLVATNLVDYLSSGSQPGTATGAAVVNADTLTTPVSSGGKSENNNFFDYRVGSIAGQVRNDLNYNGNPADTDNGIGGVTITLFTDPDGNGDSSDGVQVAKTATDSEGRYLFTNLKPQNYVVVEADLAKWQSTFDVTAPNDNKVLVVLASAQNSTGNDFLDALQKGTLTGVVWTDSDTDGIRDPDEASLANIKVTVVNAAGETVATLTTGVDGVYTAADLPPGDYTVKVDPTSLAAGTQQTGDPDGLFDHQTPAEVLPMQTTSGLDFGYIGLVSVGDKVWHDLNANGVQDEEEPGLAGVMVTLYRDVNADGVAQATEQVKASFTATNGEYRFEQLLPLDSLVPFSLPDGYQRSLAQQGDDAALDSNANASGVAAVSLKSGSSTAVDAGYYQLGSIGDYVWLDVNEDGIQNAKEPAIVGLEVQLLNKASEVVATTTTNAEGQYLFNNKIPGDYSVKFVTPEGIVLTKTAQGDNRAVDSDPAANGSALVTLVSGQHLRDTDAGILPAAISGRVWIDRNANAQDDTESGVVGVSVKLVDVKTGEMVATTTTGSEGQYSFSGILPGEYRVEITQPANMKFVTPDTGGDDAVDSDVQIADGHSPNFVLKSTDSVTNLDAGIEPGGLGDRVWVDENLNGMQDAGELGLANVTVNLLDSSGKTVLTQTTDANGFYNFTGVLPGEYRVQVVLPEGAQFTATDRGTDDDLDSDVDAAGNVAVTVVSTVGNQSVDAGVKPALISGAVLDDLNANGVQDANEPVVVGVVITLTGTDLLGNPVTKTTTTAADGTYSFIVPPGTYSITETTPDGAVSTGSEAGTQGSTVVSMDVVSVVVTSGQTSAQNDFLNYQPASISGQVRNDIDADAAFADLESGVVNVSVTLWQGDTQIGTPTTTDANGFYTFTGLKPGVYSVRATDLDGWISTADVEGANDNQINVTVASGEDKLAQDFLDSGLGSIGDTVWLDANENALQDPNEVGISGITVVLSGADGAGLAVNATTTTDAHGKYNFAGLKPGVYTVEFTLPEGMQLVPAAQGAARELDSDPDVISRKATITLLSGEQNRDLDAGVAPATLMGFAWEDTDGNGQADPFEPILPGVGVTVFTDPNGDGDPADGVAVATTTTNPNGEYEVAGLLPGAYVVVVNPPATYTLVAQDQGNDDGVDSDIRPNLSVPVTLVSADISSVDAGFYRAGGFGNRVWLDVNANGVQDESEPSVRDVTLVLLDNAGNPVMRPAVDQEPPMPYRVVSDVNGLYQFTGLLPGKYQVQLEDMTGFVFTQTDAGADDAKDSDTNANGRMTALVTSDGFNDTVDAGVLPASVTGRVWLDHSASNGTDDGLYDEPGAVGITVNLLDKNGTIVDTTTTGADGIYHFTGVLPGEYRVAFVMPETLKLVEKGVGEDLAVDSDADPETGLTDAFTVTSTNTITNLDAGVVAGALGDRVWTDLNENGMQDEGEPGVAGITVKLINAKGKTMDTQVTDASGFYAFRDVAPATYSVQFVVGALKLTTAQQGEDRATDSNADPATGIATVTVGSGTQGDQTIDAGILPAKIGDYVWLDSNRNGIQDTGETPLANVSVTLLNEDGGFVATTTTDAQGKYQFAVPEGKYSIQVVSLDSSFTPAKQGEDRALDSDVDASGTSPLQAYLSGSLNDAVDVGITPAVISGKVLNDLWANGTIEPEDGGLGGVTITVTGTDSFGNPVTMTTTTGEDGSYQLLVPPGTYTVSVTHKPGFVATGSTPATTDGSVVIDHEHLTVVVKSGSDAKDASFLAYDPSTWVAPAGKVIDDHNHDTQAGVTERGLVGVSVALYTDPNGDGDPADGRLLETVLTDASGTFTFAKVPPGRYLLVETDPANYESTADSADKNDNRIPFTLVASEAPQGLMFLDAEPKGSLTGYVRPDPERKGDLTQASGGIAGVTLELFTDPDGNGDPSDGVRIATVVTDTDGRYAFDEVITGHYVIVEKDKPAHISTADRSEGNDNRIPVLVSVADGKNTCTLPDGNVGCTGLDFLDSALKSEIKLLKTAYQGHDAGAKCGTDAATSELSIVDIDKDKQENVTYCFEITNQGETGLARIALVDNTLNLTAAQLKPLGTVSTSLVPLSKDENARIRYYYEHRITTSLVNTATATAKPVLENGTVFDAELNAQDESTAKLHFIFDPPSAYKTVTATGDYVMLWQMVWINSSSDSVAKVKVYDGVPEGTHYAAMSAGEFVSADGVYCEARGTSVTETCKYEAPSADYPRGRVIWIGTIGADVGNVTEAAAANEVVIRFYSMLDKAGEQQTISNQAHSSWDLDGDGKPEYDDITTDNGGTDDPNDTTDISLGSAAQIPTLGEWSLLFLSLLMVWVAFGYQRRGRKG</sequence>
<feature type="domain" description="SD-repeat containing protein B" evidence="7">
    <location>
        <begin position="4006"/>
        <end position="4086"/>
    </location>
</feature>
<feature type="signal peptide" evidence="6">
    <location>
        <begin position="1"/>
        <end position="19"/>
    </location>
</feature>
<feature type="domain" description="SD-repeat containing protein B" evidence="7">
    <location>
        <begin position="5488"/>
        <end position="5596"/>
    </location>
</feature>
<feature type="region of interest" description="Disordered" evidence="4">
    <location>
        <begin position="1209"/>
        <end position="1239"/>
    </location>
</feature>
<proteinExistence type="predicted"/>
<feature type="domain" description="SD-repeat containing protein B" evidence="7">
    <location>
        <begin position="4899"/>
        <end position="5011"/>
    </location>
</feature>
<feature type="domain" description="SD-repeat containing protein B" evidence="7">
    <location>
        <begin position="5136"/>
        <end position="5255"/>
    </location>
</feature>
<feature type="domain" description="SD-repeat containing protein B" evidence="7">
    <location>
        <begin position="3547"/>
        <end position="3656"/>
    </location>
</feature>
<dbReference type="Pfam" id="PF17210">
    <property type="entry name" value="SdrD_B"/>
    <property type="match status" value="40"/>
</dbReference>
<evidence type="ECO:0000256" key="2">
    <source>
        <dbReference type="ARBA" id="ARBA00022525"/>
    </source>
</evidence>
<evidence type="ECO:0000259" key="8">
    <source>
        <dbReference type="Pfam" id="PF18203"/>
    </source>
</evidence>
<feature type="domain" description="SD-repeat containing protein B" evidence="7">
    <location>
        <begin position="2973"/>
        <end position="3054"/>
    </location>
</feature>
<dbReference type="InterPro" id="IPR033764">
    <property type="entry name" value="Sdr_B"/>
</dbReference>
<feature type="domain" description="SD-repeat containing protein B" evidence="7">
    <location>
        <begin position="2852"/>
        <end position="2968"/>
    </location>
</feature>
<feature type="domain" description="SD-repeat containing protein B" evidence="7">
    <location>
        <begin position="3305"/>
        <end position="3424"/>
    </location>
</feature>
<feature type="compositionally biased region" description="Low complexity" evidence="4">
    <location>
        <begin position="6242"/>
        <end position="6256"/>
    </location>
</feature>
<evidence type="ECO:0000259" key="7">
    <source>
        <dbReference type="Pfam" id="PF17210"/>
    </source>
</evidence>
<organism evidence="9 10">
    <name type="scientific">Thiothrix lacustris</name>
    <dbReference type="NCBI Taxonomy" id="525917"/>
    <lineage>
        <taxon>Bacteria</taxon>
        <taxon>Pseudomonadati</taxon>
        <taxon>Pseudomonadota</taxon>
        <taxon>Gammaproteobacteria</taxon>
        <taxon>Thiotrichales</taxon>
        <taxon>Thiotrichaceae</taxon>
        <taxon>Thiothrix</taxon>
    </lineage>
</organism>
<reference evidence="9 10" key="1">
    <citation type="submission" date="2017-01" db="EMBL/GenBank/DDBJ databases">
        <title>Novel large sulfur bacteria in the metagenomes of groundwater-fed chemosynthetic microbial mats in the Lake Huron basin.</title>
        <authorList>
            <person name="Sharrar A.M."/>
            <person name="Flood B.E."/>
            <person name="Bailey J.V."/>
            <person name="Jones D.S."/>
            <person name="Biddanda B."/>
            <person name="Ruberg S.A."/>
            <person name="Marcus D.N."/>
            <person name="Dick G.J."/>
        </authorList>
    </citation>
    <scope>NUCLEOTIDE SEQUENCE [LARGE SCALE GENOMIC DNA]</scope>
    <source>
        <strain evidence="9">A8</strain>
    </source>
</reference>
<feature type="region of interest" description="Disordered" evidence="4">
    <location>
        <begin position="1786"/>
        <end position="1809"/>
    </location>
</feature>
<keyword evidence="2" id="KW-0964">Secreted</keyword>
<feature type="compositionally biased region" description="Basic and acidic residues" evidence="4">
    <location>
        <begin position="2700"/>
        <end position="2711"/>
    </location>
</feature>